<dbReference type="InterPro" id="IPR011033">
    <property type="entry name" value="PRC_barrel-like_sf"/>
</dbReference>
<reference evidence="2" key="1">
    <citation type="submission" date="2019-08" db="EMBL/GenBank/DDBJ databases">
        <authorList>
            <person name="Kucharzyk K."/>
            <person name="Murdoch R.W."/>
            <person name="Higgins S."/>
            <person name="Loffler F."/>
        </authorList>
    </citation>
    <scope>NUCLEOTIDE SEQUENCE</scope>
</reference>
<dbReference type="SUPFAM" id="SSF50346">
    <property type="entry name" value="PRC-barrel domain"/>
    <property type="match status" value="1"/>
</dbReference>
<name>A0A645I5B4_9ZZZZ</name>
<evidence type="ECO:0000259" key="1">
    <source>
        <dbReference type="Pfam" id="PF24986"/>
    </source>
</evidence>
<protein>
    <recommendedName>
        <fullName evidence="1">Ribosome maturation factor RimM PRC barrel domain-containing protein</fullName>
    </recommendedName>
</protein>
<dbReference type="AlphaFoldDB" id="A0A645I5B4"/>
<evidence type="ECO:0000313" key="2">
    <source>
        <dbReference type="EMBL" id="MPN45629.1"/>
    </source>
</evidence>
<gene>
    <name evidence="2" type="ORF">SDC9_193197</name>
</gene>
<accession>A0A645I5B4</accession>
<dbReference type="Gene3D" id="2.30.30.240">
    <property type="entry name" value="PRC-barrel domain"/>
    <property type="match status" value="1"/>
</dbReference>
<feature type="domain" description="Ribosome maturation factor RimM PRC barrel" evidence="1">
    <location>
        <begin position="3"/>
        <end position="41"/>
    </location>
</feature>
<comment type="caution">
    <text evidence="2">The sequence shown here is derived from an EMBL/GenBank/DDBJ whole genome shotgun (WGS) entry which is preliminary data.</text>
</comment>
<organism evidence="2">
    <name type="scientific">bioreactor metagenome</name>
    <dbReference type="NCBI Taxonomy" id="1076179"/>
    <lineage>
        <taxon>unclassified sequences</taxon>
        <taxon>metagenomes</taxon>
        <taxon>ecological metagenomes</taxon>
    </lineage>
</organism>
<proteinExistence type="predicted"/>
<dbReference type="Pfam" id="PF24986">
    <property type="entry name" value="PRC_RimM"/>
    <property type="match status" value="1"/>
</dbReference>
<dbReference type="InterPro" id="IPR056792">
    <property type="entry name" value="PRC_RimM"/>
</dbReference>
<sequence length="44" mass="5063">MNVLVVVRKEEKECLIPATEDFIAAIDEENNLIEMYLPQGLIEE</sequence>
<dbReference type="EMBL" id="VSSQ01105671">
    <property type="protein sequence ID" value="MPN45629.1"/>
    <property type="molecule type" value="Genomic_DNA"/>
</dbReference>